<evidence type="ECO:0000256" key="2">
    <source>
        <dbReference type="SAM" id="MobiDB-lite"/>
    </source>
</evidence>
<feature type="coiled-coil region" evidence="1">
    <location>
        <begin position="37"/>
        <end position="68"/>
    </location>
</feature>
<feature type="transmembrane region" description="Helical" evidence="3">
    <location>
        <begin position="6"/>
        <end position="34"/>
    </location>
</feature>
<keyword evidence="3" id="KW-0472">Membrane</keyword>
<evidence type="ECO:0000313" key="4">
    <source>
        <dbReference type="EMBL" id="MBI1755693.1"/>
    </source>
</evidence>
<dbReference type="Proteomes" id="UP000727962">
    <property type="component" value="Unassembled WGS sequence"/>
</dbReference>
<evidence type="ECO:0000256" key="1">
    <source>
        <dbReference type="SAM" id="Coils"/>
    </source>
</evidence>
<proteinExistence type="predicted"/>
<keyword evidence="1" id="KW-0175">Coiled coil</keyword>
<evidence type="ECO:0000256" key="3">
    <source>
        <dbReference type="SAM" id="Phobius"/>
    </source>
</evidence>
<accession>A0A931LQN3</accession>
<protein>
    <recommendedName>
        <fullName evidence="6">DUF948 domain-containing protein</fullName>
    </recommendedName>
</protein>
<gene>
    <name evidence="4" type="ORF">HYR64_01120</name>
</gene>
<keyword evidence="3" id="KW-0812">Transmembrane</keyword>
<keyword evidence="3" id="KW-1133">Transmembrane helix</keyword>
<evidence type="ECO:0000313" key="5">
    <source>
        <dbReference type="Proteomes" id="UP000727962"/>
    </source>
</evidence>
<comment type="caution">
    <text evidence="4">The sequence shown here is derived from an EMBL/GenBank/DDBJ whole genome shotgun (WGS) entry which is preliminary data.</text>
</comment>
<name>A0A931LQN3_FIMGI</name>
<sequence>MNEFPTWWLALSGIFFLLNALLTITLIFLSVATYRMMADLRIKVDALVERAESATKKVEELAESVKQTADVVGARARSVAGSADAIATSTKSHFVRYAPYVAAGLSLLRILAAVAEMRASHPPAESADGKGKASTPPADKKPAKTP</sequence>
<feature type="region of interest" description="Disordered" evidence="2">
    <location>
        <begin position="121"/>
        <end position="146"/>
    </location>
</feature>
<evidence type="ECO:0008006" key="6">
    <source>
        <dbReference type="Google" id="ProtNLM"/>
    </source>
</evidence>
<dbReference type="AlphaFoldDB" id="A0A931LQN3"/>
<organism evidence="4 5">
    <name type="scientific">Fimbriimonas ginsengisoli</name>
    <dbReference type="NCBI Taxonomy" id="1005039"/>
    <lineage>
        <taxon>Bacteria</taxon>
        <taxon>Bacillati</taxon>
        <taxon>Armatimonadota</taxon>
        <taxon>Fimbriimonadia</taxon>
        <taxon>Fimbriimonadales</taxon>
        <taxon>Fimbriimonadaceae</taxon>
        <taxon>Fimbriimonas</taxon>
    </lineage>
</organism>
<dbReference type="EMBL" id="JACOSL010000006">
    <property type="protein sequence ID" value="MBI1755693.1"/>
    <property type="molecule type" value="Genomic_DNA"/>
</dbReference>
<reference evidence="4" key="1">
    <citation type="submission" date="2020-07" db="EMBL/GenBank/DDBJ databases">
        <title>Huge and variable diversity of episymbiotic CPR bacteria and DPANN archaea in groundwater ecosystems.</title>
        <authorList>
            <person name="He C.Y."/>
            <person name="Keren R."/>
            <person name="Whittaker M."/>
            <person name="Farag I.F."/>
            <person name="Doudna J."/>
            <person name="Cate J.H.D."/>
            <person name="Banfield J.F."/>
        </authorList>
    </citation>
    <scope>NUCLEOTIDE SEQUENCE</scope>
    <source>
        <strain evidence="4">NC_groundwater_17_Pr7_B-0.1um_64_12</strain>
    </source>
</reference>